<sequence length="305" mass="34218">MGFFDPHSGAAASTFLVLYTLLCGGAIFTVVRKGWKSTYTLLLFFCMIRMGAQLCAVAFASLGYEHYEWLIAYLVLGAEGYFTLILSSFYFQAYAEYITFGRSDLKPTKDQLEREYSTPRERRYARFTSPSAIFHWLMIPANAIIIAGGTQLSGVVPGDPDYESKYKTSKGMRSTGQALFLFLVAVSGATNLWLIFKKRVRIYMVYATLIAWVPLFARGVFGLLSCFLDSLNYFDISNYTADGISTKFIVCEYVLGATMEFIGAALLLSTYFIKNPYKRSLSHYTDIEFTGTAKNESSTNSKSLN</sequence>
<feature type="transmembrane region" description="Helical" evidence="1">
    <location>
        <begin position="12"/>
        <end position="31"/>
    </location>
</feature>
<accession>A0A642VCI1</accession>
<evidence type="ECO:0000313" key="2">
    <source>
        <dbReference type="EMBL" id="KAA8916555.1"/>
    </source>
</evidence>
<dbReference type="PANTHER" id="PTHR42109:SF2">
    <property type="entry name" value="INTEGRAL MEMBRANE PROTEIN"/>
    <property type="match status" value="1"/>
</dbReference>
<dbReference type="VEuPathDB" id="FungiDB:TRICI_001281"/>
<comment type="caution">
    <text evidence="2">The sequence shown here is derived from an EMBL/GenBank/DDBJ whole genome shotgun (WGS) entry which is preliminary data.</text>
</comment>
<feature type="transmembrane region" description="Helical" evidence="1">
    <location>
        <begin position="70"/>
        <end position="91"/>
    </location>
</feature>
<dbReference type="OrthoDB" id="2560628at2759"/>
<keyword evidence="1" id="KW-0812">Transmembrane</keyword>
<reference evidence="2" key="1">
    <citation type="journal article" date="2019" name="G3 (Bethesda)">
        <title>Genome Assemblies of Two Rare Opportunistic Yeast Pathogens: Diutina rugosa (syn. Candida rugosa) and Trichomonascus ciferrii (syn. Candida ciferrii).</title>
        <authorList>
            <person name="Mixao V."/>
            <person name="Saus E."/>
            <person name="Hansen A.P."/>
            <person name="Lass-Florl C."/>
            <person name="Gabaldon T."/>
        </authorList>
    </citation>
    <scope>NUCLEOTIDE SEQUENCE</scope>
    <source>
        <strain evidence="2">CBS 4856</strain>
    </source>
</reference>
<dbReference type="PANTHER" id="PTHR42109">
    <property type="entry name" value="UNPLACED GENOMIC SCAFFOLD UM_SCAF_CONTIG_1.265, WHOLE GENOME SHOTGUN SEQUENCE"/>
    <property type="match status" value="1"/>
</dbReference>
<feature type="transmembrane region" description="Helical" evidence="1">
    <location>
        <begin position="38"/>
        <end position="64"/>
    </location>
</feature>
<proteinExistence type="predicted"/>
<feature type="transmembrane region" description="Helical" evidence="1">
    <location>
        <begin position="176"/>
        <end position="196"/>
    </location>
</feature>
<keyword evidence="1" id="KW-1133">Transmembrane helix</keyword>
<keyword evidence="1" id="KW-0472">Membrane</keyword>
<dbReference type="Proteomes" id="UP000761534">
    <property type="component" value="Unassembled WGS sequence"/>
</dbReference>
<dbReference type="EMBL" id="SWFS01000094">
    <property type="protein sequence ID" value="KAA8916555.1"/>
    <property type="molecule type" value="Genomic_DNA"/>
</dbReference>
<protein>
    <submittedName>
        <fullName evidence="2">Uncharacterized protein</fullName>
    </submittedName>
</protein>
<evidence type="ECO:0000256" key="1">
    <source>
        <dbReference type="SAM" id="Phobius"/>
    </source>
</evidence>
<evidence type="ECO:0000313" key="3">
    <source>
        <dbReference type="Proteomes" id="UP000761534"/>
    </source>
</evidence>
<keyword evidence="3" id="KW-1185">Reference proteome</keyword>
<feature type="transmembrane region" description="Helical" evidence="1">
    <location>
        <begin position="253"/>
        <end position="273"/>
    </location>
</feature>
<organism evidence="2 3">
    <name type="scientific">Trichomonascus ciferrii</name>
    <dbReference type="NCBI Taxonomy" id="44093"/>
    <lineage>
        <taxon>Eukaryota</taxon>
        <taxon>Fungi</taxon>
        <taxon>Dikarya</taxon>
        <taxon>Ascomycota</taxon>
        <taxon>Saccharomycotina</taxon>
        <taxon>Dipodascomycetes</taxon>
        <taxon>Dipodascales</taxon>
        <taxon>Trichomonascaceae</taxon>
        <taxon>Trichomonascus</taxon>
        <taxon>Trichomonascus ciferrii complex</taxon>
    </lineage>
</organism>
<feature type="transmembrane region" description="Helical" evidence="1">
    <location>
        <begin position="132"/>
        <end position="156"/>
    </location>
</feature>
<feature type="transmembrane region" description="Helical" evidence="1">
    <location>
        <begin position="203"/>
        <end position="224"/>
    </location>
</feature>
<dbReference type="AlphaFoldDB" id="A0A642VCI1"/>
<name>A0A642VCI1_9ASCO</name>
<gene>
    <name evidence="2" type="ORF">TRICI_001281</name>
</gene>